<accession>A0A3A1NA44</accession>
<dbReference type="AlphaFoldDB" id="A0A3A1NA44"/>
<gene>
    <name evidence="1" type="ORF">D2V08_03325</name>
</gene>
<dbReference type="EMBL" id="QXFH01000068">
    <property type="protein sequence ID" value="RIV35990.1"/>
    <property type="molecule type" value="Genomic_DNA"/>
</dbReference>
<organism evidence="1 2">
    <name type="scientific">Flagellimonas lutimaris</name>
    <dbReference type="NCBI Taxonomy" id="475082"/>
    <lineage>
        <taxon>Bacteria</taxon>
        <taxon>Pseudomonadati</taxon>
        <taxon>Bacteroidota</taxon>
        <taxon>Flavobacteriia</taxon>
        <taxon>Flavobacteriales</taxon>
        <taxon>Flavobacteriaceae</taxon>
        <taxon>Flagellimonas</taxon>
    </lineage>
</organism>
<dbReference type="Proteomes" id="UP000266067">
    <property type="component" value="Unassembled WGS sequence"/>
</dbReference>
<evidence type="ECO:0000313" key="1">
    <source>
        <dbReference type="EMBL" id="RIV35990.1"/>
    </source>
</evidence>
<comment type="caution">
    <text evidence="1">The sequence shown here is derived from an EMBL/GenBank/DDBJ whole genome shotgun (WGS) entry which is preliminary data.</text>
</comment>
<keyword evidence="2" id="KW-1185">Reference proteome</keyword>
<protein>
    <recommendedName>
        <fullName evidence="3">Nuclear transport factor 2 family protein</fullName>
    </recommendedName>
</protein>
<dbReference type="Gene3D" id="3.10.450.50">
    <property type="match status" value="1"/>
</dbReference>
<evidence type="ECO:0000313" key="2">
    <source>
        <dbReference type="Proteomes" id="UP000266067"/>
    </source>
</evidence>
<sequence>MKDDGVITNYLLGFNHEETMVESFGLLDDTYEFSSPGVYLGSKRDFIHWMSVASKLLYRLELLEVVEGKGLTVALYVVMFEHPLYKSMLVTEWFVLADGKIMSSRLLYDRSTMDRF</sequence>
<evidence type="ECO:0008006" key="3">
    <source>
        <dbReference type="Google" id="ProtNLM"/>
    </source>
</evidence>
<reference evidence="1 2" key="1">
    <citation type="submission" date="2018-08" db="EMBL/GenBank/DDBJ databases">
        <title>Proposal of Muricauda 72 sp.nov. and Muricauda NH166 sp.nov., isolated from seawater.</title>
        <authorList>
            <person name="Cheng H."/>
            <person name="Wu Y.-H."/>
            <person name="Guo L.-L."/>
            <person name="Xu X.-W."/>
        </authorList>
    </citation>
    <scope>NUCLEOTIDE SEQUENCE [LARGE SCALE GENOMIC DNA]</scope>
    <source>
        <strain evidence="1 2">KCTC 22173</strain>
    </source>
</reference>
<name>A0A3A1NA44_9FLAO</name>
<dbReference type="RefSeq" id="WP_119606688.1">
    <property type="nucleotide sequence ID" value="NZ_QXFH01000068.1"/>
</dbReference>
<proteinExistence type="predicted"/>